<dbReference type="InterPro" id="IPR036038">
    <property type="entry name" value="Aminotransferase-like"/>
</dbReference>
<protein>
    <recommendedName>
        <fullName evidence="1">Probable branched-chain-amino-acid aminotransferase</fullName>
    </recommendedName>
</protein>
<dbReference type="InterPro" id="IPR001544">
    <property type="entry name" value="Aminotrans_IV"/>
</dbReference>
<dbReference type="SUPFAM" id="SSF56752">
    <property type="entry name" value="D-aminoacid aminotransferase-like PLP-dependent enzymes"/>
    <property type="match status" value="1"/>
</dbReference>
<dbReference type="SUPFAM" id="SSF56322">
    <property type="entry name" value="ADC synthase"/>
    <property type="match status" value="1"/>
</dbReference>
<dbReference type="GO" id="GO:0046820">
    <property type="term" value="F:4-amino-4-deoxychorismate synthase activity"/>
    <property type="evidence" value="ECO:0007669"/>
    <property type="project" value="TreeGrafter"/>
</dbReference>
<dbReference type="Pfam" id="PF01063">
    <property type="entry name" value="Aminotran_4"/>
    <property type="match status" value="1"/>
</dbReference>
<dbReference type="InterPro" id="IPR043132">
    <property type="entry name" value="BCAT-like_C"/>
</dbReference>
<dbReference type="PANTHER" id="PTHR11236">
    <property type="entry name" value="AMINOBENZOATE/ANTHRANILATE SYNTHASE"/>
    <property type="match status" value="1"/>
</dbReference>
<keyword evidence="3" id="KW-0808">Transferase</keyword>
<reference evidence="3 4" key="1">
    <citation type="submission" date="2020-06" db="EMBL/GenBank/DDBJ databases">
        <title>Genome sequence of 2 isolates from Red Sea Mangroves.</title>
        <authorList>
            <person name="Sefrji F."/>
            <person name="Michoud G."/>
            <person name="Merlino G."/>
            <person name="Daffonchio D."/>
        </authorList>
    </citation>
    <scope>NUCLEOTIDE SEQUENCE [LARGE SCALE GENOMIC DNA]</scope>
    <source>
        <strain evidence="3 4">R1DC25</strain>
    </source>
</reference>
<evidence type="ECO:0000259" key="2">
    <source>
        <dbReference type="Pfam" id="PF00425"/>
    </source>
</evidence>
<dbReference type="RefSeq" id="WP_213160768.1">
    <property type="nucleotide sequence ID" value="NZ_CP058214.1"/>
</dbReference>
<sequence>MTTEGTVLLVDSLSGGDRCMLFAAPREIVRAHTPDDARRALARLDEAAGEGLWAAGYLAYELGLLFEERLAPLCPQRTALPLLWFGLYDAPERMGIGQARALVGEWAAGRPGRAAGLSDTMDRAAYAKAFSTVKDYIAAGDCYQVNLTFKARFSLQGDPAGLYRDLLLKQPVAYGAFVDAGDHHVLSCSPELFVRRRGAELETRPMKGTLGRGRTVAEDEAGRAALARDEKTLAENLMIVDLLRNDMGRIAEIGSVEVTDLFSIETYRSLHQMTSGIRARLKPGLSAVGALAHLFPCGSITGAPKIRAMEIVHEVEAEPRGLYTGAMGYIAPDGDVCFNVAIRTAVIDGMGRGEIGIGGGIVADSELEAEYDEARLKMRFFTDPPQPVCLIETLLWERGRGFALLDRHMARLDESAAYFQIPLSPGAAETALETAAKEFGAERMRVRLLLHEADGLSVTATPLPDTGVAEPVRFLVAAEHTRSGDVFLYHKTTRRELYDTARMDAARRHGVDEVVFVNERGELTEGSFTTLFLERDGLLVTPPVGAGLLPGTLRAELLASGRAREETLRPGDLATADAVYLGNSVRGLLPAVRVMPDGQ</sequence>
<evidence type="ECO:0000313" key="3">
    <source>
        <dbReference type="EMBL" id="QPC43406.1"/>
    </source>
</evidence>
<name>A0A7S8C4T8_9HYPH</name>
<dbReference type="InterPro" id="IPR015890">
    <property type="entry name" value="Chorismate_C"/>
</dbReference>
<dbReference type="InterPro" id="IPR005802">
    <property type="entry name" value="ADC_synth_comp_1"/>
</dbReference>
<accession>A0A7S8C4T8</accession>
<dbReference type="NCBIfam" id="TIGR00553">
    <property type="entry name" value="pabB"/>
    <property type="match status" value="1"/>
</dbReference>
<keyword evidence="4" id="KW-1185">Reference proteome</keyword>
<dbReference type="GO" id="GO:0009396">
    <property type="term" value="P:folic acid-containing compound biosynthetic process"/>
    <property type="evidence" value="ECO:0007669"/>
    <property type="project" value="InterPro"/>
</dbReference>
<dbReference type="PANTHER" id="PTHR11236:SF50">
    <property type="entry name" value="AMINODEOXYCHORISMATE SYNTHASE COMPONENT 1"/>
    <property type="match status" value="1"/>
</dbReference>
<gene>
    <name evidence="3" type="primary">pabB</name>
    <name evidence="3" type="ORF">HW532_12295</name>
</gene>
<dbReference type="AlphaFoldDB" id="A0A7S8C4T8"/>
<evidence type="ECO:0000256" key="1">
    <source>
        <dbReference type="ARBA" id="ARBA00014472"/>
    </source>
</evidence>
<organism evidence="3 4">
    <name type="scientific">Kaustia mangrovi</name>
    <dbReference type="NCBI Taxonomy" id="2593653"/>
    <lineage>
        <taxon>Bacteria</taxon>
        <taxon>Pseudomonadati</taxon>
        <taxon>Pseudomonadota</taxon>
        <taxon>Alphaproteobacteria</taxon>
        <taxon>Hyphomicrobiales</taxon>
        <taxon>Parvibaculaceae</taxon>
        <taxon>Kaustia</taxon>
    </lineage>
</organism>
<evidence type="ECO:0000313" key="4">
    <source>
        <dbReference type="Proteomes" id="UP000593594"/>
    </source>
</evidence>
<feature type="domain" description="Chorismate-utilising enzyme C-terminal" evidence="2">
    <location>
        <begin position="123"/>
        <end position="377"/>
    </location>
</feature>
<dbReference type="EMBL" id="CP058214">
    <property type="protein sequence ID" value="QPC43406.1"/>
    <property type="molecule type" value="Genomic_DNA"/>
</dbReference>
<keyword evidence="3" id="KW-0032">Aminotransferase</keyword>
<dbReference type="Gene3D" id="3.30.470.10">
    <property type="match status" value="1"/>
</dbReference>
<dbReference type="InterPro" id="IPR019999">
    <property type="entry name" value="Anth_synth_I-like"/>
</dbReference>
<dbReference type="Gene3D" id="3.60.120.10">
    <property type="entry name" value="Anthranilate synthase"/>
    <property type="match status" value="1"/>
</dbReference>
<proteinExistence type="predicted"/>
<dbReference type="InterPro" id="IPR043131">
    <property type="entry name" value="BCAT-like_N"/>
</dbReference>
<dbReference type="PRINTS" id="PR00095">
    <property type="entry name" value="ANTSNTHASEI"/>
</dbReference>
<dbReference type="Pfam" id="PF00425">
    <property type="entry name" value="Chorismate_bind"/>
    <property type="match status" value="1"/>
</dbReference>
<dbReference type="KEGG" id="kmn:HW532_12295"/>
<dbReference type="Gene3D" id="3.20.10.10">
    <property type="entry name" value="D-amino Acid Aminotransferase, subunit A, domain 2"/>
    <property type="match status" value="1"/>
</dbReference>
<dbReference type="Proteomes" id="UP000593594">
    <property type="component" value="Chromosome"/>
</dbReference>
<dbReference type="GO" id="GO:0000162">
    <property type="term" value="P:L-tryptophan biosynthetic process"/>
    <property type="evidence" value="ECO:0007669"/>
    <property type="project" value="TreeGrafter"/>
</dbReference>
<dbReference type="InterPro" id="IPR005801">
    <property type="entry name" value="ADC_synthase"/>
</dbReference>